<comment type="caution">
    <text evidence="2">The sequence shown here is derived from an EMBL/GenBank/DDBJ whole genome shotgun (WGS) entry which is preliminary data.</text>
</comment>
<evidence type="ECO:0000313" key="3">
    <source>
        <dbReference type="Proteomes" id="UP001335648"/>
    </source>
</evidence>
<proteinExistence type="predicted"/>
<feature type="compositionally biased region" description="Polar residues" evidence="1">
    <location>
        <begin position="31"/>
        <end position="45"/>
    </location>
</feature>
<name>A0AAN8BFJ8_9TELE</name>
<reference evidence="2 3" key="1">
    <citation type="journal article" date="2023" name="Mol. Biol. Evol.">
        <title>Genomics of Secondarily Temperate Adaptation in the Only Non-Antarctic Icefish.</title>
        <authorList>
            <person name="Rivera-Colon A.G."/>
            <person name="Rayamajhi N."/>
            <person name="Minhas B.F."/>
            <person name="Madrigal G."/>
            <person name="Bilyk K.T."/>
            <person name="Yoon V."/>
            <person name="Hune M."/>
            <person name="Gregory S."/>
            <person name="Cheng C.H.C."/>
            <person name="Catchen J.M."/>
        </authorList>
    </citation>
    <scope>NUCLEOTIDE SEQUENCE [LARGE SCALE GENOMIC DNA]</scope>
    <source>
        <strain evidence="2">JC2023a</strain>
    </source>
</reference>
<dbReference type="AlphaFoldDB" id="A0AAN8BFJ8"/>
<sequence>MTGRKGINKQSGKSGNQRRKEEYINRKPILSSFSDPSSHQLQPTPSGGRKPSSPLSLIPPSSLSCIFSPQM</sequence>
<evidence type="ECO:0000313" key="2">
    <source>
        <dbReference type="EMBL" id="KAK5884065.1"/>
    </source>
</evidence>
<evidence type="ECO:0000256" key="1">
    <source>
        <dbReference type="SAM" id="MobiDB-lite"/>
    </source>
</evidence>
<keyword evidence="3" id="KW-1185">Reference proteome</keyword>
<dbReference type="Proteomes" id="UP001335648">
    <property type="component" value="Unassembled WGS sequence"/>
</dbReference>
<accession>A0AAN8BFJ8</accession>
<organism evidence="2 3">
    <name type="scientific">Champsocephalus esox</name>
    <name type="common">pike icefish</name>
    <dbReference type="NCBI Taxonomy" id="159716"/>
    <lineage>
        <taxon>Eukaryota</taxon>
        <taxon>Metazoa</taxon>
        <taxon>Chordata</taxon>
        <taxon>Craniata</taxon>
        <taxon>Vertebrata</taxon>
        <taxon>Euteleostomi</taxon>
        <taxon>Actinopterygii</taxon>
        <taxon>Neopterygii</taxon>
        <taxon>Teleostei</taxon>
        <taxon>Neoteleostei</taxon>
        <taxon>Acanthomorphata</taxon>
        <taxon>Eupercaria</taxon>
        <taxon>Perciformes</taxon>
        <taxon>Notothenioidei</taxon>
        <taxon>Channichthyidae</taxon>
        <taxon>Champsocephalus</taxon>
    </lineage>
</organism>
<protein>
    <submittedName>
        <fullName evidence="2">Uncharacterized protein</fullName>
    </submittedName>
</protein>
<feature type="compositionally biased region" description="Low complexity" evidence="1">
    <location>
        <begin position="51"/>
        <end position="71"/>
    </location>
</feature>
<feature type="region of interest" description="Disordered" evidence="1">
    <location>
        <begin position="1"/>
        <end position="71"/>
    </location>
</feature>
<dbReference type="EMBL" id="JAULUE010002061">
    <property type="protein sequence ID" value="KAK5884065.1"/>
    <property type="molecule type" value="Genomic_DNA"/>
</dbReference>
<gene>
    <name evidence="2" type="ORF">CesoFtcFv8_020330</name>
</gene>